<organism evidence="5">
    <name type="scientific">Edaphobacter paludis</name>
    <dbReference type="NCBI Taxonomy" id="3035702"/>
    <lineage>
        <taxon>Bacteria</taxon>
        <taxon>Pseudomonadati</taxon>
        <taxon>Acidobacteriota</taxon>
        <taxon>Terriglobia</taxon>
        <taxon>Terriglobales</taxon>
        <taxon>Acidobacteriaceae</taxon>
        <taxon>Edaphobacter</taxon>
    </lineage>
</organism>
<accession>A0AAU7D8T7</accession>
<evidence type="ECO:0000256" key="2">
    <source>
        <dbReference type="ARBA" id="ARBA00022801"/>
    </source>
</evidence>
<dbReference type="GO" id="GO:0016020">
    <property type="term" value="C:membrane"/>
    <property type="evidence" value="ECO:0007669"/>
    <property type="project" value="GOC"/>
</dbReference>
<dbReference type="GO" id="GO:0008758">
    <property type="term" value="F:UDP-2,3-diacylglucosamine hydrolase activity"/>
    <property type="evidence" value="ECO:0007669"/>
    <property type="project" value="TreeGrafter"/>
</dbReference>
<dbReference type="EMBL" id="CP121195">
    <property type="protein sequence ID" value="XBH13755.1"/>
    <property type="molecule type" value="Genomic_DNA"/>
</dbReference>
<dbReference type="Pfam" id="PF00149">
    <property type="entry name" value="Metallophos"/>
    <property type="match status" value="1"/>
</dbReference>
<dbReference type="PANTHER" id="PTHR31302:SF31">
    <property type="entry name" value="PHOSPHODIESTERASE YAEI"/>
    <property type="match status" value="1"/>
</dbReference>
<protein>
    <submittedName>
        <fullName evidence="5">Metallophosphoesterase</fullName>
    </submittedName>
</protein>
<reference evidence="5" key="1">
    <citation type="submission" date="2023-03" db="EMBL/GenBank/DDBJ databases">
        <title>Edaphobacter sp.</title>
        <authorList>
            <person name="Huber K.J."/>
            <person name="Papendorf J."/>
            <person name="Pilke C."/>
            <person name="Bunk B."/>
            <person name="Sproeer C."/>
            <person name="Pester M."/>
        </authorList>
    </citation>
    <scope>NUCLEOTIDE SEQUENCE</scope>
    <source>
        <strain evidence="4">DSM 109919</strain>
        <strain evidence="5">DSM 109920</strain>
    </source>
</reference>
<dbReference type="GO" id="GO:0009245">
    <property type="term" value="P:lipid A biosynthetic process"/>
    <property type="evidence" value="ECO:0007669"/>
    <property type="project" value="TreeGrafter"/>
</dbReference>
<dbReference type="PANTHER" id="PTHR31302">
    <property type="entry name" value="TRANSMEMBRANE PROTEIN WITH METALLOPHOSPHOESTERASE DOMAIN-RELATED"/>
    <property type="match status" value="1"/>
</dbReference>
<evidence type="ECO:0000256" key="1">
    <source>
        <dbReference type="ARBA" id="ARBA00022723"/>
    </source>
</evidence>
<dbReference type="AlphaFoldDB" id="A0AAU7D8T7"/>
<keyword evidence="1" id="KW-0479">Metal-binding</keyword>
<dbReference type="KEGG" id="epl:P4G45_00935"/>
<dbReference type="GO" id="GO:0046872">
    <property type="term" value="F:metal ion binding"/>
    <property type="evidence" value="ECO:0007669"/>
    <property type="project" value="UniProtKB-KW"/>
</dbReference>
<dbReference type="InterPro" id="IPR051158">
    <property type="entry name" value="Metallophosphoesterase_sf"/>
</dbReference>
<dbReference type="RefSeq" id="WP_348267824.1">
    <property type="nucleotide sequence ID" value="NZ_CP121194.1"/>
</dbReference>
<gene>
    <name evidence="4" type="ORF">P4G45_00935</name>
    <name evidence="5" type="ORF">P8936_00940</name>
</gene>
<dbReference type="Gene3D" id="3.60.21.10">
    <property type="match status" value="1"/>
</dbReference>
<feature type="domain" description="Calcineurin-like phosphoesterase" evidence="3">
    <location>
        <begin position="92"/>
        <end position="249"/>
    </location>
</feature>
<dbReference type="SUPFAM" id="SSF56300">
    <property type="entry name" value="Metallo-dependent phosphatases"/>
    <property type="match status" value="1"/>
</dbReference>
<dbReference type="EMBL" id="CP121194">
    <property type="protein sequence ID" value="XBH10317.1"/>
    <property type="molecule type" value="Genomic_DNA"/>
</dbReference>
<evidence type="ECO:0000259" key="3">
    <source>
        <dbReference type="Pfam" id="PF00149"/>
    </source>
</evidence>
<name>A0AAU7D8T7_9BACT</name>
<evidence type="ECO:0000313" key="4">
    <source>
        <dbReference type="EMBL" id="XBH10317.1"/>
    </source>
</evidence>
<dbReference type="InterPro" id="IPR004843">
    <property type="entry name" value="Calcineurin-like_PHP"/>
</dbReference>
<accession>A0AAU7CYY4</accession>
<evidence type="ECO:0000313" key="5">
    <source>
        <dbReference type="EMBL" id="XBH13755.1"/>
    </source>
</evidence>
<sequence length="316" mass="35471">MQQDIVKKLEQRLGRVHAQQRLGLEKDHEDILGHGINFFHPENWYSTHSILQFALKLTGLYWRGNKNTERIQVRHNVIELAGIPTLFDGYTMLHITDLHADMNPGPIQRLIEILPNVAYDICVMTGDFRGQTFGPFDAALEGLASVRKHLPMPVYAVLGNHDTIRMVPEIEAMGIRMLLNESVTLVRRDQRIYLAGIDDAHYYRADNIQKAASSIPRDEISILLSHTPEVYRQAAHAGFRVMLSGHTHGGQICLPGSIPITLDSVLPRRMGAGSWRYGDMTGYTSVGVGSSIAPVRFNCLPEITLHHLRKKNSISA</sequence>
<dbReference type="InterPro" id="IPR029052">
    <property type="entry name" value="Metallo-depent_PP-like"/>
</dbReference>
<keyword evidence="2" id="KW-0378">Hydrolase</keyword>
<proteinExistence type="predicted"/>